<keyword evidence="1" id="KW-0449">Lipoprotein</keyword>
<organism evidence="1 2">
    <name type="scientific">Candidatus Jettenia ecosi</name>
    <dbReference type="NCBI Taxonomy" id="2494326"/>
    <lineage>
        <taxon>Bacteria</taxon>
        <taxon>Pseudomonadati</taxon>
        <taxon>Planctomycetota</taxon>
        <taxon>Candidatus Brocadiia</taxon>
        <taxon>Candidatus Brocadiales</taxon>
        <taxon>Candidatus Brocadiaceae</taxon>
        <taxon>Candidatus Jettenia</taxon>
    </lineage>
</organism>
<reference evidence="1 2" key="1">
    <citation type="submission" date="2019-04" db="EMBL/GenBank/DDBJ databases">
        <title>Genome of a novel bacterium Candidatus Jettenia ecosi reconstructed from metagenome of an anammox bioreactor.</title>
        <authorList>
            <person name="Mardanov A.V."/>
            <person name="Beletsky A.V."/>
            <person name="Ravin N.V."/>
            <person name="Botchkova E.A."/>
            <person name="Litti Y.V."/>
            <person name="Nozhevnikova A.N."/>
        </authorList>
    </citation>
    <scope>NUCLEOTIDE SEQUENCE [LARGE SCALE GENOMIC DNA]</scope>
    <source>
        <strain evidence="1">J2</strain>
    </source>
</reference>
<dbReference type="GO" id="GO:0019867">
    <property type="term" value="C:outer membrane"/>
    <property type="evidence" value="ECO:0007669"/>
    <property type="project" value="InterPro"/>
</dbReference>
<dbReference type="InterPro" id="IPR004658">
    <property type="entry name" value="OMP_Slp"/>
</dbReference>
<comment type="caution">
    <text evidence="1">The sequence shown here is derived from an EMBL/GenBank/DDBJ whole genome shotgun (WGS) entry which is preliminary data.</text>
</comment>
<sequence length="173" mass="19426">MVKSNWRFIFPRFMPIVLLLSMLGCAPVISKQIREQVKPDITPEAVLSDPEHYKGEMIVISGIIIETENTKEETLLKVLQRPAGSRGKPKDADVSGGRFLAIVDHYLDPVLYSKDRAVTIGGEVQGTRILPLGEIQYTYPVVNVKEIYLWPVEKQYSSPSPSFHIGLGLGYFH</sequence>
<dbReference type="AlphaFoldDB" id="A0A533Q7A4"/>
<proteinExistence type="predicted"/>
<dbReference type="PANTHER" id="PTHR37530:SF1">
    <property type="entry name" value="OUTER MEMBRANE PROTEIN SLP"/>
    <property type="match status" value="1"/>
</dbReference>
<accession>A0A533Q7A4</accession>
<dbReference type="PANTHER" id="PTHR37530">
    <property type="entry name" value="OUTER MEMBRANE PROTEIN SLP"/>
    <property type="match status" value="1"/>
</dbReference>
<name>A0A533Q7A4_9BACT</name>
<dbReference type="EMBL" id="SULG01000096">
    <property type="protein sequence ID" value="TLD40506.1"/>
    <property type="molecule type" value="Genomic_DNA"/>
</dbReference>
<protein>
    <submittedName>
        <fullName evidence="1">Outer membrane lipoprotein Slp family</fullName>
    </submittedName>
</protein>
<dbReference type="Pfam" id="PF03843">
    <property type="entry name" value="Slp"/>
    <property type="match status" value="1"/>
</dbReference>
<gene>
    <name evidence="1" type="ORF">JETT_3230</name>
</gene>
<evidence type="ECO:0000313" key="2">
    <source>
        <dbReference type="Proteomes" id="UP000319783"/>
    </source>
</evidence>
<dbReference type="PROSITE" id="PS51257">
    <property type="entry name" value="PROKAR_LIPOPROTEIN"/>
    <property type="match status" value="1"/>
</dbReference>
<evidence type="ECO:0000313" key="1">
    <source>
        <dbReference type="EMBL" id="TLD40506.1"/>
    </source>
</evidence>
<dbReference type="Proteomes" id="UP000319783">
    <property type="component" value="Unassembled WGS sequence"/>
</dbReference>
<dbReference type="PIRSF" id="PIRSF004982">
    <property type="entry name" value="SlP"/>
    <property type="match status" value="1"/>
</dbReference>